<evidence type="ECO:0000256" key="1">
    <source>
        <dbReference type="RuleBase" id="RU410713"/>
    </source>
</evidence>
<dbReference type="GO" id="GO:0045116">
    <property type="term" value="P:protein neddylation"/>
    <property type="evidence" value="ECO:0007669"/>
    <property type="project" value="TreeGrafter"/>
</dbReference>
<organism evidence="3 4">
    <name type="scientific">Blomia tropicalis</name>
    <name type="common">Mite</name>
    <dbReference type="NCBI Taxonomy" id="40697"/>
    <lineage>
        <taxon>Eukaryota</taxon>
        <taxon>Metazoa</taxon>
        <taxon>Ecdysozoa</taxon>
        <taxon>Arthropoda</taxon>
        <taxon>Chelicerata</taxon>
        <taxon>Arachnida</taxon>
        <taxon>Acari</taxon>
        <taxon>Acariformes</taxon>
        <taxon>Sarcoptiformes</taxon>
        <taxon>Astigmata</taxon>
        <taxon>Glycyphagoidea</taxon>
        <taxon>Echimyopodidae</taxon>
        <taxon>Blomia</taxon>
    </lineage>
</organism>
<dbReference type="Gene3D" id="1.10.238.10">
    <property type="entry name" value="EF-hand"/>
    <property type="match status" value="1"/>
</dbReference>
<dbReference type="InterPro" id="IPR005176">
    <property type="entry name" value="PONY_dom"/>
</dbReference>
<evidence type="ECO:0000313" key="4">
    <source>
        <dbReference type="Proteomes" id="UP001142055"/>
    </source>
</evidence>
<dbReference type="GO" id="GO:0032182">
    <property type="term" value="F:ubiquitin-like protein binding"/>
    <property type="evidence" value="ECO:0007669"/>
    <property type="project" value="TreeGrafter"/>
</dbReference>
<comment type="caution">
    <text evidence="3">The sequence shown here is derived from an EMBL/GenBank/DDBJ whole genome shotgun (WGS) entry which is preliminary data.</text>
</comment>
<protein>
    <recommendedName>
        <fullName evidence="1">Defective in cullin neddylation protein</fullName>
    </recommendedName>
</protein>
<dbReference type="AlphaFoldDB" id="A0A9Q0RN21"/>
<proteinExistence type="predicted"/>
<dbReference type="EMBL" id="JAPWDV010000002">
    <property type="protein sequence ID" value="KAJ6220296.1"/>
    <property type="molecule type" value="Genomic_DNA"/>
</dbReference>
<dbReference type="InterPro" id="IPR042460">
    <property type="entry name" value="DCN1-like_PONY"/>
</dbReference>
<dbReference type="Proteomes" id="UP001142055">
    <property type="component" value="Chromosome 2"/>
</dbReference>
<dbReference type="PROSITE" id="PS51229">
    <property type="entry name" value="DCUN1"/>
    <property type="match status" value="1"/>
</dbReference>
<accession>A0A9Q0RN21</accession>
<dbReference type="OrthoDB" id="286637at2759"/>
<evidence type="ECO:0000259" key="2">
    <source>
        <dbReference type="PROSITE" id="PS51229"/>
    </source>
</evidence>
<dbReference type="GO" id="GO:0097602">
    <property type="term" value="F:cullin family protein binding"/>
    <property type="evidence" value="ECO:0007669"/>
    <property type="project" value="TreeGrafter"/>
</dbReference>
<dbReference type="FunFam" id="1.10.238.200:FF:000002">
    <property type="entry name" value="DCN1-like protein"/>
    <property type="match status" value="1"/>
</dbReference>
<dbReference type="OMA" id="CIAWFRE"/>
<feature type="domain" description="DCUN1" evidence="2">
    <location>
        <begin position="68"/>
        <end position="256"/>
    </location>
</feature>
<keyword evidence="4" id="KW-1185">Reference proteome</keyword>
<dbReference type="GO" id="GO:0031624">
    <property type="term" value="F:ubiquitin conjugating enzyme binding"/>
    <property type="evidence" value="ECO:0007669"/>
    <property type="project" value="TreeGrafter"/>
</dbReference>
<dbReference type="PANTHER" id="PTHR12281">
    <property type="entry name" value="RP42 RELATED"/>
    <property type="match status" value="1"/>
</dbReference>
<dbReference type="InterPro" id="IPR014764">
    <property type="entry name" value="DCN-prot"/>
</dbReference>
<sequence length="277" mass="32467">MSPPCRKATKDIFEDAPSAKRQRIRLQTSNTIGVNVNTNRIPIVVNLDVDDSSVEEMNFFRPDEKSGFTPKQCRTFFKKYASKTDPDVITPEGIERLCSDLKVKPEDVVLLVLSWKLDAKEMGIYTIDEWMKGMTNLKCDNIIKLRNKLGYLRDRLNDHNDFKAIFRYSFGFAKENDQRCLELETAKLVLGLIMGNRWPLLHLFVEFLEQSKYRAINKDQYYNILDFSRSVDKDLLNYDENTAWPVMFDEFVDWCRKCKEFPSPVIEQPNETDDFLL</sequence>
<dbReference type="Pfam" id="PF03556">
    <property type="entry name" value="Cullin_binding"/>
    <property type="match status" value="1"/>
</dbReference>
<dbReference type="PANTHER" id="PTHR12281:SF12">
    <property type="entry name" value="DEFECTIVE IN CULLIN NEDDYLATION PROTEIN"/>
    <property type="match status" value="1"/>
</dbReference>
<comment type="function">
    <text evidence="1">Neddylation of cullins play an essential role in the regulation of SCF-type complexes activity.</text>
</comment>
<dbReference type="GO" id="GO:0000151">
    <property type="term" value="C:ubiquitin ligase complex"/>
    <property type="evidence" value="ECO:0007669"/>
    <property type="project" value="TreeGrafter"/>
</dbReference>
<reference evidence="3" key="1">
    <citation type="submission" date="2022-12" db="EMBL/GenBank/DDBJ databases">
        <title>Genome assemblies of Blomia tropicalis.</title>
        <authorList>
            <person name="Cui Y."/>
        </authorList>
    </citation>
    <scope>NUCLEOTIDE SEQUENCE</scope>
    <source>
        <tissue evidence="3">Adult mites</tissue>
    </source>
</reference>
<dbReference type="Gene3D" id="1.10.238.200">
    <property type="entry name" value="Cullin, PONY binding domain"/>
    <property type="match status" value="1"/>
</dbReference>
<gene>
    <name evidence="3" type="ORF">RDWZM_006108</name>
</gene>
<name>A0A9Q0RN21_BLOTA</name>
<evidence type="ECO:0000313" key="3">
    <source>
        <dbReference type="EMBL" id="KAJ6220296.1"/>
    </source>
</evidence>